<dbReference type="EMBL" id="JAGKQQ010000001">
    <property type="protein sequence ID" value="MBP3957799.1"/>
    <property type="molecule type" value="Genomic_DNA"/>
</dbReference>
<accession>A0ABS5BVS3</accession>
<gene>
    <name evidence="2" type="ORF">J8F10_21310</name>
</gene>
<organism evidence="2 3">
    <name type="scientific">Gemmata palustris</name>
    <dbReference type="NCBI Taxonomy" id="2822762"/>
    <lineage>
        <taxon>Bacteria</taxon>
        <taxon>Pseudomonadati</taxon>
        <taxon>Planctomycetota</taxon>
        <taxon>Planctomycetia</taxon>
        <taxon>Gemmatales</taxon>
        <taxon>Gemmataceae</taxon>
        <taxon>Gemmata</taxon>
    </lineage>
</organism>
<protein>
    <recommendedName>
        <fullName evidence="4">HEAT repeat domain-containing protein</fullName>
    </recommendedName>
</protein>
<name>A0ABS5BVS3_9BACT</name>
<dbReference type="SUPFAM" id="SSF48371">
    <property type="entry name" value="ARM repeat"/>
    <property type="match status" value="2"/>
</dbReference>
<evidence type="ECO:0000313" key="3">
    <source>
        <dbReference type="Proteomes" id="UP000676565"/>
    </source>
</evidence>
<dbReference type="RefSeq" id="WP_210657201.1">
    <property type="nucleotide sequence ID" value="NZ_JAGKQQ010000001.1"/>
</dbReference>
<comment type="caution">
    <text evidence="2">The sequence shown here is derived from an EMBL/GenBank/DDBJ whole genome shotgun (WGS) entry which is preliminary data.</text>
</comment>
<dbReference type="InterPro" id="IPR011989">
    <property type="entry name" value="ARM-like"/>
</dbReference>
<evidence type="ECO:0000313" key="2">
    <source>
        <dbReference type="EMBL" id="MBP3957799.1"/>
    </source>
</evidence>
<feature type="region of interest" description="Disordered" evidence="1">
    <location>
        <begin position="268"/>
        <end position="288"/>
    </location>
</feature>
<sequence>MLPYATITESADRRWTFRLLDRLTAPDLPDDERTDLVDALTAVSDRRAVPILERLLTDRSRKAAIRGAAGAVLRDMPDLDADVPKGVLRGWWAGADPILRRHALLSMGSRHRPDVVRTVAADPTHPLRVTALGRMTFYFDSPADLRLKIAALADPDPAVRETAAAILFWDEPVAAEAALVAATADAVEGVAVEAVRTLQYYPSVRVIRCLHGFLDHPSERIRDYARDSFADIRYECLHHLGGSDPRVSARVRRWLDPVWDLLSYSAEELSPPDEPPYTRPAAQETRPPAASDVLRLLTDPDTSPKVLEDVLWRSTWEPYPAADRRRLRPVLLNHPDPLVRERATVPLLAWADAEGLLALVEDPDFGVRRSAMYRLGLLPPNPLIAAVAWNHLHRPGVFGMHATETLGTFVAHAGRDEGVPKLFSIAVDPARPENLRRAAVDDLVGHGAAAEVGRLTGLLAEPPAVTWALHIAVLEAVDDLGLSAVDATALEGVDNLFVQAAVAKVAKHAEGLAEGF</sequence>
<dbReference type="Proteomes" id="UP000676565">
    <property type="component" value="Unassembled WGS sequence"/>
</dbReference>
<keyword evidence="3" id="KW-1185">Reference proteome</keyword>
<proteinExistence type="predicted"/>
<reference evidence="2 3" key="1">
    <citation type="submission" date="2021-04" db="EMBL/GenBank/DDBJ databases">
        <authorList>
            <person name="Ivanova A."/>
        </authorList>
    </citation>
    <scope>NUCLEOTIDE SEQUENCE [LARGE SCALE GENOMIC DNA]</scope>
    <source>
        <strain evidence="2 3">G18</strain>
    </source>
</reference>
<dbReference type="Gene3D" id="1.25.10.10">
    <property type="entry name" value="Leucine-rich Repeat Variant"/>
    <property type="match status" value="1"/>
</dbReference>
<evidence type="ECO:0008006" key="4">
    <source>
        <dbReference type="Google" id="ProtNLM"/>
    </source>
</evidence>
<evidence type="ECO:0000256" key="1">
    <source>
        <dbReference type="SAM" id="MobiDB-lite"/>
    </source>
</evidence>
<dbReference type="InterPro" id="IPR016024">
    <property type="entry name" value="ARM-type_fold"/>
</dbReference>